<dbReference type="SUPFAM" id="SSF48452">
    <property type="entry name" value="TPR-like"/>
    <property type="match status" value="1"/>
</dbReference>
<dbReference type="InterPro" id="IPR006665">
    <property type="entry name" value="OmpA-like"/>
</dbReference>
<reference evidence="6 7" key="1">
    <citation type="submission" date="2019-02" db="EMBL/GenBank/DDBJ databases">
        <authorList>
            <person name="Goldberg S.R."/>
            <person name="Haltli B.A."/>
            <person name="Correa H."/>
            <person name="Russell K.G."/>
        </authorList>
    </citation>
    <scope>NUCLEOTIDE SEQUENCE [LARGE SCALE GENOMIC DNA]</scope>
    <source>
        <strain evidence="6 7">JCM 16186</strain>
    </source>
</reference>
<dbReference type="SUPFAM" id="SSF82171">
    <property type="entry name" value="DPP6 N-terminal domain-like"/>
    <property type="match status" value="1"/>
</dbReference>
<dbReference type="Pfam" id="PF07676">
    <property type="entry name" value="PD40"/>
    <property type="match status" value="1"/>
</dbReference>
<dbReference type="Pfam" id="PF00691">
    <property type="entry name" value="OmpA"/>
    <property type="match status" value="1"/>
</dbReference>
<dbReference type="InterPro" id="IPR011659">
    <property type="entry name" value="WD40"/>
</dbReference>
<sequence>MKHIQFIIYLMVITHCAVGQSSVTSLFSSNEKVGDKHFERLAFAPALDAYLLALKNNKDNDTLKLKIAESYRLLNDPESASKWYGEVLPQNAGMDAAYYIHYADVLTSAGKYDEAKDWYLKYGAQTPEDGRVKEKIRGIEDIEKLNKNEFEVSISKVDWNSEFSDFSPAYYGNEILFVSARLGKKKNLQDFKWDGSNFLDIYQVNDSGSVASFNRNVNGKYHEGPLVVYDEGRKMIFTRDNYYKGKLKTSKNGTTKLNLYYTERDSVSAPWGDPQPLPFNNDEYSVGHPAISDDGLTLYFVSDMPGGKGGTDIYKSEMKDGNWGEPVNLGEPVNTEGNEMFPFLNHDEELFFASNGHPGLGGLDIYIYDIIKNKKVVNLGAPINSNLDDFGLIINKKEGYFSSNRDGGKNHDDIYSFTAERPFLTNYIASGTVYDKTSKAILDNAVVKLYDEGGNLVDSTYSDKNGKYAFTVDAGKKYSIKADKEDYFPTELSFKTLNSDKGLWENDLYMNSDYGFQLIGEVVLKGTDEAVPGVQVKITDNFTGKDILTAQTDNAGGFVNPLEDKKPGDRVSYQIQLLKDGYLGKNFVFNHLLKEPGPIYLKEFVDLSMDKIEVGTDIGKLVDLKPIYFDLGKSNIRKDAALELDKVVKVMKENPTLQIELGAHTDSRGSAVSNEKLSDKRAKASAAYIISQGIDASRITGKGYGESQLINECADGVKCSEEQHQNNRRTEFKVVKM</sequence>
<evidence type="ECO:0000313" key="6">
    <source>
        <dbReference type="EMBL" id="MTI24358.1"/>
    </source>
</evidence>
<dbReference type="InterPro" id="IPR036737">
    <property type="entry name" value="OmpA-like_sf"/>
</dbReference>
<dbReference type="InterPro" id="IPR050330">
    <property type="entry name" value="Bact_OuterMem_StrucFunc"/>
</dbReference>
<dbReference type="InterPro" id="IPR006664">
    <property type="entry name" value="OMP_bac"/>
</dbReference>
<comment type="subcellular location">
    <subcellularLocation>
        <location evidence="1">Cell outer membrane</location>
    </subcellularLocation>
</comment>
<dbReference type="Gene3D" id="2.60.40.1120">
    <property type="entry name" value="Carboxypeptidase-like, regulatory domain"/>
    <property type="match status" value="1"/>
</dbReference>
<dbReference type="Gene3D" id="1.25.40.10">
    <property type="entry name" value="Tetratricopeptide repeat domain"/>
    <property type="match status" value="1"/>
</dbReference>
<dbReference type="PRINTS" id="PR01021">
    <property type="entry name" value="OMPADOMAIN"/>
</dbReference>
<keyword evidence="2 4" id="KW-0472">Membrane</keyword>
<feature type="domain" description="OmpA-like" evidence="5">
    <location>
        <begin position="614"/>
        <end position="737"/>
    </location>
</feature>
<name>A0ABW9RK10_9BACT</name>
<dbReference type="CDD" id="cd07185">
    <property type="entry name" value="OmpA_C-like"/>
    <property type="match status" value="1"/>
</dbReference>
<keyword evidence="7" id="KW-1185">Reference proteome</keyword>
<evidence type="ECO:0000256" key="1">
    <source>
        <dbReference type="ARBA" id="ARBA00004442"/>
    </source>
</evidence>
<dbReference type="PANTHER" id="PTHR30329">
    <property type="entry name" value="STATOR ELEMENT OF FLAGELLAR MOTOR COMPLEX"/>
    <property type="match status" value="1"/>
</dbReference>
<evidence type="ECO:0000259" key="5">
    <source>
        <dbReference type="PROSITE" id="PS51123"/>
    </source>
</evidence>
<dbReference type="SUPFAM" id="SSF49478">
    <property type="entry name" value="Cna protein B-type domain"/>
    <property type="match status" value="1"/>
</dbReference>
<dbReference type="Pfam" id="PF13620">
    <property type="entry name" value="CarboxypepD_reg"/>
    <property type="match status" value="1"/>
</dbReference>
<organism evidence="6 7">
    <name type="scientific">Fulvivirga kasyanovii</name>
    <dbReference type="NCBI Taxonomy" id="396812"/>
    <lineage>
        <taxon>Bacteria</taxon>
        <taxon>Pseudomonadati</taxon>
        <taxon>Bacteroidota</taxon>
        <taxon>Cytophagia</taxon>
        <taxon>Cytophagales</taxon>
        <taxon>Fulvivirgaceae</taxon>
        <taxon>Fulvivirga</taxon>
    </lineage>
</organism>
<evidence type="ECO:0000256" key="3">
    <source>
        <dbReference type="ARBA" id="ARBA00023237"/>
    </source>
</evidence>
<dbReference type="PROSITE" id="PS51123">
    <property type="entry name" value="OMPA_2"/>
    <property type="match status" value="1"/>
</dbReference>
<protein>
    <recommendedName>
        <fullName evidence="5">OmpA-like domain-containing protein</fullName>
    </recommendedName>
</protein>
<dbReference type="InterPro" id="IPR011990">
    <property type="entry name" value="TPR-like_helical_dom_sf"/>
</dbReference>
<evidence type="ECO:0000256" key="2">
    <source>
        <dbReference type="ARBA" id="ARBA00023136"/>
    </source>
</evidence>
<proteinExistence type="predicted"/>
<gene>
    <name evidence="6" type="ORF">E1163_05315</name>
</gene>
<accession>A0ABW9RK10</accession>
<dbReference type="RefSeq" id="WP_155170258.1">
    <property type="nucleotide sequence ID" value="NZ_BAAAFL010000014.1"/>
</dbReference>
<dbReference type="Proteomes" id="UP000798808">
    <property type="component" value="Unassembled WGS sequence"/>
</dbReference>
<comment type="caution">
    <text evidence="6">The sequence shown here is derived from an EMBL/GenBank/DDBJ whole genome shotgun (WGS) entry which is preliminary data.</text>
</comment>
<dbReference type="EMBL" id="SMLW01000401">
    <property type="protein sequence ID" value="MTI24358.1"/>
    <property type="molecule type" value="Genomic_DNA"/>
</dbReference>
<dbReference type="SUPFAM" id="SSF103088">
    <property type="entry name" value="OmpA-like"/>
    <property type="match status" value="1"/>
</dbReference>
<evidence type="ECO:0000256" key="4">
    <source>
        <dbReference type="PROSITE-ProRule" id="PRU00473"/>
    </source>
</evidence>
<keyword evidence="3" id="KW-0998">Cell outer membrane</keyword>
<dbReference type="Gene3D" id="3.30.1330.60">
    <property type="entry name" value="OmpA-like domain"/>
    <property type="match status" value="1"/>
</dbReference>
<evidence type="ECO:0000313" key="7">
    <source>
        <dbReference type="Proteomes" id="UP000798808"/>
    </source>
</evidence>
<dbReference type="PANTHER" id="PTHR30329:SF21">
    <property type="entry name" value="LIPOPROTEIN YIAD-RELATED"/>
    <property type="match status" value="1"/>
</dbReference>